<dbReference type="InterPro" id="IPR036291">
    <property type="entry name" value="NAD(P)-bd_dom_sf"/>
</dbReference>
<accession>A0A521G0S2</accession>
<dbReference type="GO" id="GO:0004316">
    <property type="term" value="F:3-oxoacyl-[acyl-carrier-protein] reductase (NADPH) activity"/>
    <property type="evidence" value="ECO:0007669"/>
    <property type="project" value="UniProtKB-UniRule"/>
</dbReference>
<dbReference type="InterPro" id="IPR050259">
    <property type="entry name" value="SDR"/>
</dbReference>
<comment type="catalytic activity">
    <reaction evidence="12">
        <text>a (3R)-hydroxyacyl-[ACP] + NADP(+) = a 3-oxoacyl-[ACP] + NADPH + H(+)</text>
        <dbReference type="Rhea" id="RHEA:17397"/>
        <dbReference type="Rhea" id="RHEA-COMP:9916"/>
        <dbReference type="Rhea" id="RHEA-COMP:9945"/>
        <dbReference type="ChEBI" id="CHEBI:15378"/>
        <dbReference type="ChEBI" id="CHEBI:57783"/>
        <dbReference type="ChEBI" id="CHEBI:58349"/>
        <dbReference type="ChEBI" id="CHEBI:78776"/>
        <dbReference type="ChEBI" id="CHEBI:78827"/>
        <dbReference type="EC" id="1.1.1.100"/>
    </reaction>
</comment>
<evidence type="ECO:0000256" key="7">
    <source>
        <dbReference type="ARBA" id="ARBA00023002"/>
    </source>
</evidence>
<dbReference type="PRINTS" id="PR00081">
    <property type="entry name" value="GDHRDH"/>
</dbReference>
<keyword evidence="5 12" id="KW-0276">Fatty acid metabolism</keyword>
<keyword evidence="4 12" id="KW-0444">Lipid biosynthesis</keyword>
<feature type="binding site" evidence="11">
    <location>
        <begin position="155"/>
        <end position="159"/>
    </location>
    <ligand>
        <name>NADP(+)</name>
        <dbReference type="ChEBI" id="CHEBI:58349"/>
    </ligand>
</feature>
<keyword evidence="8 12" id="KW-0443">Lipid metabolism</keyword>
<evidence type="ECO:0000256" key="9">
    <source>
        <dbReference type="ARBA" id="ARBA00023160"/>
    </source>
</evidence>
<dbReference type="PANTHER" id="PTHR42879">
    <property type="entry name" value="3-OXOACYL-(ACYL-CARRIER-PROTEIN) REDUCTASE"/>
    <property type="match status" value="1"/>
</dbReference>
<dbReference type="CDD" id="cd05333">
    <property type="entry name" value="BKR_SDR_c"/>
    <property type="match status" value="1"/>
</dbReference>
<comment type="function">
    <text evidence="12">Catalyzes the NADPH-dependent reduction of beta-ketoacyl-ACP substrates to beta-hydroxyacyl-ACP products, the first reductive step in the elongation cycle of fatty acid biosynthesis.</text>
</comment>
<comment type="caution">
    <text evidence="14">The sequence shown here is derived from an EMBL/GenBank/DDBJ whole genome shotgun (WGS) entry which is preliminary data.</text>
</comment>
<dbReference type="AlphaFoldDB" id="A0A521G0S2"/>
<dbReference type="GO" id="GO:0030497">
    <property type="term" value="P:fatty acid elongation"/>
    <property type="evidence" value="ECO:0007669"/>
    <property type="project" value="UniProtKB-ARBA"/>
</dbReference>
<dbReference type="InterPro" id="IPR002347">
    <property type="entry name" value="SDR_fam"/>
</dbReference>
<dbReference type="NCBIfam" id="TIGR01830">
    <property type="entry name" value="3oxo_ACP_reduc"/>
    <property type="match status" value="1"/>
</dbReference>
<dbReference type="FunFam" id="3.40.50.720:FF:000037">
    <property type="entry name" value="3-oxoacyl-[acyl-carrier-protein] reductase FabG"/>
    <property type="match status" value="1"/>
</dbReference>
<proteinExistence type="inferred from homology"/>
<dbReference type="Gene3D" id="3.40.50.720">
    <property type="entry name" value="NAD(P)-binding Rossmann-like Domain"/>
    <property type="match status" value="1"/>
</dbReference>
<feature type="binding site" evidence="11">
    <location>
        <begin position="12"/>
        <end position="15"/>
    </location>
    <ligand>
        <name>NADP(+)</name>
        <dbReference type="ChEBI" id="CHEBI:58349"/>
    </ligand>
</feature>
<dbReference type="Proteomes" id="UP000316238">
    <property type="component" value="Unassembled WGS sequence"/>
</dbReference>
<evidence type="ECO:0000256" key="12">
    <source>
        <dbReference type="RuleBase" id="RU366074"/>
    </source>
</evidence>
<dbReference type="EC" id="1.1.1.100" evidence="3 12"/>
<evidence type="ECO:0000256" key="1">
    <source>
        <dbReference type="ARBA" id="ARBA00005194"/>
    </source>
</evidence>
<comment type="pathway">
    <text evidence="1 12">Lipid metabolism; fatty acid biosynthesis.</text>
</comment>
<keyword evidence="15" id="KW-1185">Reference proteome</keyword>
<protein>
    <recommendedName>
        <fullName evidence="3 12">3-oxoacyl-[acyl-carrier-protein] reductase</fullName>
        <ecNumber evidence="3 12">1.1.1.100</ecNumber>
    </recommendedName>
</protein>
<keyword evidence="6 11" id="KW-0521">NADP</keyword>
<feature type="active site" description="Proton acceptor" evidence="10">
    <location>
        <position position="155"/>
    </location>
</feature>
<feature type="binding site" evidence="11">
    <location>
        <position position="90"/>
    </location>
    <ligand>
        <name>NADP(+)</name>
        <dbReference type="ChEBI" id="CHEBI:58349"/>
    </ligand>
</feature>
<dbReference type="PANTHER" id="PTHR42879:SF2">
    <property type="entry name" value="3-OXOACYL-[ACYL-CARRIER-PROTEIN] REDUCTASE FABG"/>
    <property type="match status" value="1"/>
</dbReference>
<evidence type="ECO:0000256" key="11">
    <source>
        <dbReference type="PIRSR" id="PIRSR611284-2"/>
    </source>
</evidence>
<dbReference type="NCBIfam" id="NF004197">
    <property type="entry name" value="PRK05653.1-1"/>
    <property type="match status" value="1"/>
</dbReference>
<dbReference type="InterPro" id="IPR020904">
    <property type="entry name" value="Sc_DH/Rdtase_CS"/>
</dbReference>
<evidence type="ECO:0000256" key="10">
    <source>
        <dbReference type="PIRSR" id="PIRSR611284-1"/>
    </source>
</evidence>
<dbReference type="NCBIfam" id="NF004199">
    <property type="entry name" value="PRK05653.1-4"/>
    <property type="match status" value="1"/>
</dbReference>
<dbReference type="PRINTS" id="PR00080">
    <property type="entry name" value="SDRFAMILY"/>
</dbReference>
<evidence type="ECO:0000256" key="4">
    <source>
        <dbReference type="ARBA" id="ARBA00022516"/>
    </source>
</evidence>
<dbReference type="NCBIfam" id="NF004200">
    <property type="entry name" value="PRK05653.1-5"/>
    <property type="match status" value="1"/>
</dbReference>
<organism evidence="14 15">
    <name type="scientific">Candidatus Electronema aureum</name>
    <dbReference type="NCBI Taxonomy" id="2005002"/>
    <lineage>
        <taxon>Bacteria</taxon>
        <taxon>Pseudomonadati</taxon>
        <taxon>Thermodesulfobacteriota</taxon>
        <taxon>Desulfobulbia</taxon>
        <taxon>Desulfobulbales</taxon>
        <taxon>Desulfobulbaceae</taxon>
        <taxon>Candidatus Electronema</taxon>
    </lineage>
</organism>
<evidence type="ECO:0000256" key="2">
    <source>
        <dbReference type="ARBA" id="ARBA00006484"/>
    </source>
</evidence>
<feature type="binding site" evidence="11">
    <location>
        <position position="188"/>
    </location>
    <ligand>
        <name>NADP(+)</name>
        <dbReference type="ChEBI" id="CHEBI:58349"/>
    </ligand>
</feature>
<evidence type="ECO:0000256" key="5">
    <source>
        <dbReference type="ARBA" id="ARBA00022832"/>
    </source>
</evidence>
<name>A0A521G0S2_9BACT</name>
<keyword evidence="9 12" id="KW-0275">Fatty acid biosynthesis</keyword>
<dbReference type="NCBIfam" id="NF009466">
    <property type="entry name" value="PRK12826.1-2"/>
    <property type="match status" value="1"/>
</dbReference>
<evidence type="ECO:0000256" key="8">
    <source>
        <dbReference type="ARBA" id="ARBA00023098"/>
    </source>
</evidence>
<evidence type="ECO:0000256" key="3">
    <source>
        <dbReference type="ARBA" id="ARBA00012948"/>
    </source>
</evidence>
<feature type="domain" description="Ketoreductase" evidence="13">
    <location>
        <begin position="6"/>
        <end position="186"/>
    </location>
</feature>
<dbReference type="SUPFAM" id="SSF51735">
    <property type="entry name" value="NAD(P)-binding Rossmann-fold domains"/>
    <property type="match status" value="1"/>
</dbReference>
<gene>
    <name evidence="14" type="ORF">CDV28_12225</name>
</gene>
<reference evidence="14" key="1">
    <citation type="submission" date="2017-07" db="EMBL/GenBank/DDBJ databases">
        <title>The cable genome - Insights into the physiology and evolution of filamentous bacteria capable of sulfide oxidation via long distance electron transfer.</title>
        <authorList>
            <person name="Thorup C."/>
            <person name="Bjerg J.T."/>
            <person name="Schreiber L."/>
            <person name="Nielsen L.P."/>
            <person name="Kjeldsen K.U."/>
            <person name="Boesen T."/>
            <person name="Boggild A."/>
            <person name="Meysman F."/>
            <person name="Geelhoed J."/>
            <person name="Schramm A."/>
        </authorList>
    </citation>
    <scope>NUCLEOTIDE SEQUENCE [LARGE SCALE GENOMIC DNA]</scope>
    <source>
        <strain evidence="14">GS</strain>
    </source>
</reference>
<dbReference type="Pfam" id="PF13561">
    <property type="entry name" value="adh_short_C2"/>
    <property type="match status" value="1"/>
</dbReference>
<comment type="similarity">
    <text evidence="2 12">Belongs to the short-chain dehydrogenases/reductases (SDR) family.</text>
</comment>
<sequence>MTLAGKTALVTGGSRGIGRAICLRLAAQGANVGINYVSRAAAAEEVLAEITAAGGKGFVIGFDVTDSAAVQNAVKTISADHGGVDILINNAGITRDGLMARMKDEDWDAVLNTNLKGAFTCSKEAMRGMMKKRWGRIINISSVIGCVGNAGQVNYAAAKAGLIGLTKSMAKELASRKITVNCVAPGYIVTDMTTELPEEIKESILAAIPLGSIGQPEDVADAVAYLAAEESGYVTGQTLHVNGGMYMGN</sequence>
<comment type="subunit">
    <text evidence="12">Homotetramer.</text>
</comment>
<dbReference type="EMBL" id="NQJD01000022">
    <property type="protein sequence ID" value="TAA74588.1"/>
    <property type="molecule type" value="Genomic_DNA"/>
</dbReference>
<dbReference type="NCBIfam" id="NF005559">
    <property type="entry name" value="PRK07231.1"/>
    <property type="match status" value="1"/>
</dbReference>
<dbReference type="UniPathway" id="UPA00094"/>
<dbReference type="GO" id="GO:0051287">
    <property type="term" value="F:NAD binding"/>
    <property type="evidence" value="ECO:0007669"/>
    <property type="project" value="UniProtKB-UniRule"/>
</dbReference>
<evidence type="ECO:0000259" key="13">
    <source>
        <dbReference type="SMART" id="SM00822"/>
    </source>
</evidence>
<dbReference type="SMART" id="SM00822">
    <property type="entry name" value="PKS_KR"/>
    <property type="match status" value="1"/>
</dbReference>
<dbReference type="InterPro" id="IPR011284">
    <property type="entry name" value="3oxo_ACP_reduc"/>
</dbReference>
<dbReference type="InterPro" id="IPR057326">
    <property type="entry name" value="KR_dom"/>
</dbReference>
<evidence type="ECO:0000313" key="15">
    <source>
        <dbReference type="Proteomes" id="UP000316238"/>
    </source>
</evidence>
<evidence type="ECO:0000313" key="14">
    <source>
        <dbReference type="EMBL" id="TAA74588.1"/>
    </source>
</evidence>
<dbReference type="NCBIfam" id="NF009464">
    <property type="entry name" value="PRK12824.1"/>
    <property type="match status" value="1"/>
</dbReference>
<keyword evidence="7 12" id="KW-0560">Oxidoreductase</keyword>
<dbReference type="PROSITE" id="PS00061">
    <property type="entry name" value="ADH_SHORT"/>
    <property type="match status" value="1"/>
</dbReference>
<evidence type="ECO:0000256" key="6">
    <source>
        <dbReference type="ARBA" id="ARBA00022857"/>
    </source>
</evidence>